<dbReference type="AlphaFoldDB" id="A0A067Q7D6"/>
<protein>
    <recommendedName>
        <fullName evidence="8">Natural resistance-associated macrophage protein</fullName>
    </recommendedName>
</protein>
<feature type="transmembrane region" description="Helical" evidence="5">
    <location>
        <begin position="391"/>
        <end position="413"/>
    </location>
</feature>
<dbReference type="FunCoup" id="A0A067Q7D6">
    <property type="interactions" value="157"/>
</dbReference>
<dbReference type="GO" id="GO:0034755">
    <property type="term" value="P:iron ion transmembrane transport"/>
    <property type="evidence" value="ECO:0007669"/>
    <property type="project" value="TreeGrafter"/>
</dbReference>
<keyword evidence="2 5" id="KW-0812">Transmembrane</keyword>
<keyword evidence="3 5" id="KW-1133">Transmembrane helix</keyword>
<feature type="transmembrane region" description="Helical" evidence="5">
    <location>
        <begin position="338"/>
        <end position="363"/>
    </location>
</feature>
<dbReference type="PRINTS" id="PR00447">
    <property type="entry name" value="NATRESASSCMP"/>
</dbReference>
<dbReference type="STRING" id="933084.A0A067Q7D6"/>
<dbReference type="Proteomes" id="UP000027265">
    <property type="component" value="Unassembled WGS sequence"/>
</dbReference>
<dbReference type="InterPro" id="IPR001046">
    <property type="entry name" value="NRAMP_fam"/>
</dbReference>
<evidence type="ECO:0000313" key="7">
    <source>
        <dbReference type="Proteomes" id="UP000027265"/>
    </source>
</evidence>
<evidence type="ECO:0000313" key="6">
    <source>
        <dbReference type="EMBL" id="KDQ62894.1"/>
    </source>
</evidence>
<dbReference type="NCBIfam" id="NF037982">
    <property type="entry name" value="Nramp_1"/>
    <property type="match status" value="1"/>
</dbReference>
<feature type="transmembrane region" description="Helical" evidence="5">
    <location>
        <begin position="70"/>
        <end position="94"/>
    </location>
</feature>
<dbReference type="PANTHER" id="PTHR11706:SF101">
    <property type="entry name" value="MANGANESE TRANSPORTER SMF1"/>
    <property type="match status" value="1"/>
</dbReference>
<dbReference type="GO" id="GO:0030026">
    <property type="term" value="P:intracellular manganese ion homeostasis"/>
    <property type="evidence" value="ECO:0007669"/>
    <property type="project" value="TreeGrafter"/>
</dbReference>
<sequence>MTTPTLSQSKEVETQMPLDWSKRLKSASWVMMNHVARHTGAGIVVAVAYFDPGNWGVDLQAGSQYGYKLLFIVLLSGLFAVFFQALASRLGCVTGLDLAAHCRLLLYNRSNHPRVIRWTMLYPLYVLSEIAVIATDLAELLGSAIALCMLFPSLPLWGGVLLTASDVLLLLAIGDPLRGRPAKLFESVIAILVLAVLVSMSIIISKISINWGDAFDGFIPSKPVFQSGGLYTSIGIIGATCMPHSIFLGSFLSTQDRTTSVKIDLPSTFSNSSISLETSASSPPQPRHVAPSLRRYFINMFRPTQSERVFDDVKCHAERENNSLSFIRRHLYHGYVDLVVSLLGVAVVINAFILILASAVFYYGDGENPSVVPASLFDAHDLIGTWVSKPAAVLFALALLCAGQSSSIIATVAGQVICEGFIHWKISPVLRRLFTRTLGLIPSVVVAVAAGRPGIDTLLVASQVVLSIVLPFIVFPLVFLTSSKSIMSVKKPIDITDSAPVDLPAQNESAEIVPTVAEASVEVVSFANNVFTKWLGYLVWLVILVANVYVIVTLALGEDS</sequence>
<accession>A0A067Q7D6</accession>
<evidence type="ECO:0000256" key="2">
    <source>
        <dbReference type="ARBA" id="ARBA00022692"/>
    </source>
</evidence>
<evidence type="ECO:0000256" key="4">
    <source>
        <dbReference type="ARBA" id="ARBA00023136"/>
    </source>
</evidence>
<evidence type="ECO:0000256" key="5">
    <source>
        <dbReference type="SAM" id="Phobius"/>
    </source>
</evidence>
<organism evidence="6 7">
    <name type="scientific">Jaapia argillacea MUCL 33604</name>
    <dbReference type="NCBI Taxonomy" id="933084"/>
    <lineage>
        <taxon>Eukaryota</taxon>
        <taxon>Fungi</taxon>
        <taxon>Dikarya</taxon>
        <taxon>Basidiomycota</taxon>
        <taxon>Agaricomycotina</taxon>
        <taxon>Agaricomycetes</taxon>
        <taxon>Agaricomycetidae</taxon>
        <taxon>Jaapiales</taxon>
        <taxon>Jaapiaceae</taxon>
        <taxon>Jaapia</taxon>
    </lineage>
</organism>
<reference evidence="7" key="1">
    <citation type="journal article" date="2014" name="Proc. Natl. Acad. Sci. U.S.A.">
        <title>Extensive sampling of basidiomycete genomes demonstrates inadequacy of the white-rot/brown-rot paradigm for wood decay fungi.</title>
        <authorList>
            <person name="Riley R."/>
            <person name="Salamov A.A."/>
            <person name="Brown D.W."/>
            <person name="Nagy L.G."/>
            <person name="Floudas D."/>
            <person name="Held B.W."/>
            <person name="Levasseur A."/>
            <person name="Lombard V."/>
            <person name="Morin E."/>
            <person name="Otillar R."/>
            <person name="Lindquist E.A."/>
            <person name="Sun H."/>
            <person name="LaButti K.M."/>
            <person name="Schmutz J."/>
            <person name="Jabbour D."/>
            <person name="Luo H."/>
            <person name="Baker S.E."/>
            <person name="Pisabarro A.G."/>
            <person name="Walton J.D."/>
            <person name="Blanchette R.A."/>
            <person name="Henrissat B."/>
            <person name="Martin F."/>
            <person name="Cullen D."/>
            <person name="Hibbett D.S."/>
            <person name="Grigoriev I.V."/>
        </authorList>
    </citation>
    <scope>NUCLEOTIDE SEQUENCE [LARGE SCALE GENOMIC DNA]</scope>
    <source>
        <strain evidence="7">MUCL 33604</strain>
    </source>
</reference>
<feature type="transmembrane region" description="Helical" evidence="5">
    <location>
        <begin position="534"/>
        <end position="556"/>
    </location>
</feature>
<feature type="transmembrane region" description="Helical" evidence="5">
    <location>
        <begin position="433"/>
        <end position="451"/>
    </location>
</feature>
<gene>
    <name evidence="6" type="ORF">JAAARDRAFT_28865</name>
</gene>
<proteinExistence type="predicted"/>
<dbReference type="EMBL" id="KL197710">
    <property type="protein sequence ID" value="KDQ62894.1"/>
    <property type="molecule type" value="Genomic_DNA"/>
</dbReference>
<keyword evidence="7" id="KW-1185">Reference proteome</keyword>
<dbReference type="HOGENOM" id="CLU_020088_4_2_1"/>
<dbReference type="PANTHER" id="PTHR11706">
    <property type="entry name" value="SOLUTE CARRIER PROTEIN FAMILY 11 MEMBER"/>
    <property type="match status" value="1"/>
</dbReference>
<feature type="transmembrane region" description="Helical" evidence="5">
    <location>
        <begin position="457"/>
        <end position="480"/>
    </location>
</feature>
<dbReference type="NCBIfam" id="TIGR01197">
    <property type="entry name" value="nramp"/>
    <property type="match status" value="1"/>
</dbReference>
<dbReference type="OrthoDB" id="409173at2759"/>
<dbReference type="GO" id="GO:0015086">
    <property type="term" value="F:cadmium ion transmembrane transporter activity"/>
    <property type="evidence" value="ECO:0007669"/>
    <property type="project" value="TreeGrafter"/>
</dbReference>
<dbReference type="GO" id="GO:0005384">
    <property type="term" value="F:manganese ion transmembrane transporter activity"/>
    <property type="evidence" value="ECO:0007669"/>
    <property type="project" value="TreeGrafter"/>
</dbReference>
<comment type="subcellular location">
    <subcellularLocation>
        <location evidence="1">Membrane</location>
        <topology evidence="1">Multi-pass membrane protein</topology>
    </subcellularLocation>
</comment>
<keyword evidence="4 5" id="KW-0472">Membrane</keyword>
<evidence type="ECO:0000256" key="1">
    <source>
        <dbReference type="ARBA" id="ARBA00004141"/>
    </source>
</evidence>
<feature type="transmembrane region" description="Helical" evidence="5">
    <location>
        <begin position="30"/>
        <end position="50"/>
    </location>
</feature>
<feature type="transmembrane region" description="Helical" evidence="5">
    <location>
        <begin position="229"/>
        <end position="252"/>
    </location>
</feature>
<evidence type="ECO:0000256" key="3">
    <source>
        <dbReference type="ARBA" id="ARBA00022989"/>
    </source>
</evidence>
<feature type="transmembrane region" description="Helical" evidence="5">
    <location>
        <begin position="154"/>
        <end position="173"/>
    </location>
</feature>
<dbReference type="Pfam" id="PF01566">
    <property type="entry name" value="Nramp"/>
    <property type="match status" value="2"/>
</dbReference>
<dbReference type="InParanoid" id="A0A067Q7D6"/>
<dbReference type="GO" id="GO:0005886">
    <property type="term" value="C:plasma membrane"/>
    <property type="evidence" value="ECO:0007669"/>
    <property type="project" value="TreeGrafter"/>
</dbReference>
<name>A0A067Q7D6_9AGAM</name>
<evidence type="ECO:0008006" key="8">
    <source>
        <dbReference type="Google" id="ProtNLM"/>
    </source>
</evidence>
<feature type="transmembrane region" description="Helical" evidence="5">
    <location>
        <begin position="185"/>
        <end position="209"/>
    </location>
</feature>